<dbReference type="AlphaFoldDB" id="A0A165Y7L8"/>
<dbReference type="OrthoDB" id="3220614at2759"/>
<sequence length="344" mass="38871">MDFGIVDSAVTDPMVHSGRHFGRTINAVINMRRLVNDGIRRQMTTRREGALLTDLPKEEQIEHETFIALVKMVPGLINRLSDASDEELDHRLTYLQLQKGVNAARADDTKGLKSAIIDWIAPPGQPLYPVLSRNNKIDRGFNHPRTGQMLCPAAWDWNDDNIKKELRSGQRKVPGEHWPTFVYEDYRYDPTEPWHGLFRGRLLVLAYKHIFTSPSSVDGENKATRSGNARIHGMSAVTLPSIAYVATQVRFALSSQSTFSRSDSVTDTERFYNSVMVLLRDKNELAEINELITWWNRQIFAGYVSEEPVAEDTPLAKIRERRERLNALAAASSTVLPGSGSETH</sequence>
<dbReference type="Proteomes" id="UP000076532">
    <property type="component" value="Unassembled WGS sequence"/>
</dbReference>
<protein>
    <submittedName>
        <fullName evidence="1">Uncharacterized protein</fullName>
    </submittedName>
</protein>
<accession>A0A165Y7L8</accession>
<proteinExistence type="predicted"/>
<dbReference type="InterPro" id="IPR046521">
    <property type="entry name" value="DUF6698"/>
</dbReference>
<dbReference type="Pfam" id="PF20414">
    <property type="entry name" value="DUF6698"/>
    <property type="match status" value="1"/>
</dbReference>
<keyword evidence="2" id="KW-1185">Reference proteome</keyword>
<evidence type="ECO:0000313" key="1">
    <source>
        <dbReference type="EMBL" id="KZP09289.1"/>
    </source>
</evidence>
<dbReference type="EMBL" id="KV417704">
    <property type="protein sequence ID" value="KZP09289.1"/>
    <property type="molecule type" value="Genomic_DNA"/>
</dbReference>
<organism evidence="1 2">
    <name type="scientific">Athelia psychrophila</name>
    <dbReference type="NCBI Taxonomy" id="1759441"/>
    <lineage>
        <taxon>Eukaryota</taxon>
        <taxon>Fungi</taxon>
        <taxon>Dikarya</taxon>
        <taxon>Basidiomycota</taxon>
        <taxon>Agaricomycotina</taxon>
        <taxon>Agaricomycetes</taxon>
        <taxon>Agaricomycetidae</taxon>
        <taxon>Atheliales</taxon>
        <taxon>Atheliaceae</taxon>
        <taxon>Athelia</taxon>
    </lineage>
</organism>
<name>A0A165Y7L8_9AGAM</name>
<gene>
    <name evidence="1" type="ORF">FIBSPDRAFT_760197</name>
</gene>
<dbReference type="STRING" id="436010.A0A165Y7L8"/>
<evidence type="ECO:0000313" key="2">
    <source>
        <dbReference type="Proteomes" id="UP000076532"/>
    </source>
</evidence>
<reference evidence="1 2" key="1">
    <citation type="journal article" date="2016" name="Mol. Biol. Evol.">
        <title>Comparative Genomics of Early-Diverging Mushroom-Forming Fungi Provides Insights into the Origins of Lignocellulose Decay Capabilities.</title>
        <authorList>
            <person name="Nagy L.G."/>
            <person name="Riley R."/>
            <person name="Tritt A."/>
            <person name="Adam C."/>
            <person name="Daum C."/>
            <person name="Floudas D."/>
            <person name="Sun H."/>
            <person name="Yadav J.S."/>
            <person name="Pangilinan J."/>
            <person name="Larsson K.H."/>
            <person name="Matsuura K."/>
            <person name="Barry K."/>
            <person name="Labutti K."/>
            <person name="Kuo R."/>
            <person name="Ohm R.A."/>
            <person name="Bhattacharya S.S."/>
            <person name="Shirouzu T."/>
            <person name="Yoshinaga Y."/>
            <person name="Martin F.M."/>
            <person name="Grigoriev I.V."/>
            <person name="Hibbett D.S."/>
        </authorList>
    </citation>
    <scope>NUCLEOTIDE SEQUENCE [LARGE SCALE GENOMIC DNA]</scope>
    <source>
        <strain evidence="1 2">CBS 109695</strain>
    </source>
</reference>